<sequence>MCWAVVTRYLTRICCFQCKSEKAVTDKNLIEICLEEQIPWEEIKLTEQIENIEEQMTSAQDTVAELKAQLFSINDVLMQGRPLVQENNYDTEILDEENPEEFVKEEIESLKTVIEIKNELLRKQEAQLVEYRDMIEKNLIQEKKRLEQENQELRMLSQRKTAESLYWTIQLNTLLQEVTELSNPPTG</sequence>
<keyword evidence="1" id="KW-0175">Coiled coil</keyword>
<dbReference type="EMBL" id="CM004482">
    <property type="protein sequence ID" value="OCT64067.1"/>
    <property type="molecule type" value="Genomic_DNA"/>
</dbReference>
<feature type="coiled-coil region" evidence="1">
    <location>
        <begin position="107"/>
        <end position="163"/>
    </location>
</feature>
<evidence type="ECO:0000256" key="1">
    <source>
        <dbReference type="SAM" id="Coils"/>
    </source>
</evidence>
<name>A0A974H3Y3_XENLA</name>
<proteinExistence type="predicted"/>
<dbReference type="OMA" id="FLARIRC"/>
<evidence type="ECO:0000313" key="3">
    <source>
        <dbReference type="Proteomes" id="UP000694892"/>
    </source>
</evidence>
<accession>A0A974H3Y3</accession>
<protein>
    <submittedName>
        <fullName evidence="2">Uncharacterized protein</fullName>
    </submittedName>
</protein>
<organism evidence="2 3">
    <name type="scientific">Xenopus laevis</name>
    <name type="common">African clawed frog</name>
    <dbReference type="NCBI Taxonomy" id="8355"/>
    <lineage>
        <taxon>Eukaryota</taxon>
        <taxon>Metazoa</taxon>
        <taxon>Chordata</taxon>
        <taxon>Craniata</taxon>
        <taxon>Vertebrata</taxon>
        <taxon>Euteleostomi</taxon>
        <taxon>Amphibia</taxon>
        <taxon>Batrachia</taxon>
        <taxon>Anura</taxon>
        <taxon>Pipoidea</taxon>
        <taxon>Pipidae</taxon>
        <taxon>Xenopodinae</taxon>
        <taxon>Xenopus</taxon>
        <taxon>Xenopus</taxon>
    </lineage>
</organism>
<dbReference type="Proteomes" id="UP000694892">
    <property type="component" value="Chromosome 9_10L"/>
</dbReference>
<reference evidence="3" key="1">
    <citation type="journal article" date="2016" name="Nature">
        <title>Genome evolution in the allotetraploid frog Xenopus laevis.</title>
        <authorList>
            <person name="Session A.M."/>
            <person name="Uno Y."/>
            <person name="Kwon T."/>
            <person name="Chapman J.A."/>
            <person name="Toyoda A."/>
            <person name="Takahashi S."/>
            <person name="Fukui A."/>
            <person name="Hikosaka A."/>
            <person name="Suzuki A."/>
            <person name="Kondo M."/>
            <person name="van Heeringen S.J."/>
            <person name="Quigley I."/>
            <person name="Heinz S."/>
            <person name="Ogino H."/>
            <person name="Ochi H."/>
            <person name="Hellsten U."/>
            <person name="Lyons J.B."/>
            <person name="Simakov O."/>
            <person name="Putnam N."/>
            <person name="Stites J."/>
            <person name="Kuroki Y."/>
            <person name="Tanaka T."/>
            <person name="Michiue T."/>
            <person name="Watanabe M."/>
            <person name="Bogdanovic O."/>
            <person name="Lister R."/>
            <person name="Georgiou G."/>
            <person name="Paranjpe S.S."/>
            <person name="van Kruijsbergen I."/>
            <person name="Shu S."/>
            <person name="Carlson J."/>
            <person name="Kinoshita T."/>
            <person name="Ohta Y."/>
            <person name="Mawaribuchi S."/>
            <person name="Jenkins J."/>
            <person name="Grimwood J."/>
            <person name="Schmutz J."/>
            <person name="Mitros T."/>
            <person name="Mozaffari S.V."/>
            <person name="Suzuki Y."/>
            <person name="Haramoto Y."/>
            <person name="Yamamoto T.S."/>
            <person name="Takagi C."/>
            <person name="Heald R."/>
            <person name="Miller K."/>
            <person name="Haudenschild C."/>
            <person name="Kitzman J."/>
            <person name="Nakayama T."/>
            <person name="Izutsu Y."/>
            <person name="Robert J."/>
            <person name="Fortriede J."/>
            <person name="Burns K."/>
            <person name="Lotay V."/>
            <person name="Karimi K."/>
            <person name="Yasuoka Y."/>
            <person name="Dichmann D.S."/>
            <person name="Flajnik M.F."/>
            <person name="Houston D.W."/>
            <person name="Shendure J."/>
            <person name="DuPasquier L."/>
            <person name="Vize P.D."/>
            <person name="Zorn A.M."/>
            <person name="Ito M."/>
            <person name="Marcotte E.M."/>
            <person name="Wallingford J.B."/>
            <person name="Ito Y."/>
            <person name="Asashima M."/>
            <person name="Ueno N."/>
            <person name="Matsuda Y."/>
            <person name="Veenstra G.J."/>
            <person name="Fujiyama A."/>
            <person name="Harland R.M."/>
            <person name="Taira M."/>
            <person name="Rokhsar D.S."/>
        </authorList>
    </citation>
    <scope>NUCLEOTIDE SEQUENCE [LARGE SCALE GENOMIC DNA]</scope>
    <source>
        <strain evidence="3">J</strain>
    </source>
</reference>
<evidence type="ECO:0000313" key="2">
    <source>
        <dbReference type="EMBL" id="OCT64067.1"/>
    </source>
</evidence>
<feature type="coiled-coil region" evidence="1">
    <location>
        <begin position="42"/>
        <end position="69"/>
    </location>
</feature>
<gene>
    <name evidence="2" type="ORF">XELAEV_18045169mg</name>
</gene>
<dbReference type="AlphaFoldDB" id="A0A974H3Y3"/>